<dbReference type="AlphaFoldDB" id="A0AAD7K4Y0"/>
<keyword evidence="3" id="KW-1185">Reference proteome</keyword>
<comment type="caution">
    <text evidence="2">The sequence shown here is derived from an EMBL/GenBank/DDBJ whole genome shotgun (WGS) entry which is preliminary data.</text>
</comment>
<dbReference type="EMBL" id="JARKIB010000007">
    <property type="protein sequence ID" value="KAJ7778263.1"/>
    <property type="molecule type" value="Genomic_DNA"/>
</dbReference>
<feature type="region of interest" description="Disordered" evidence="1">
    <location>
        <begin position="1"/>
        <end position="59"/>
    </location>
</feature>
<organism evidence="2 3">
    <name type="scientific">Mycena metata</name>
    <dbReference type="NCBI Taxonomy" id="1033252"/>
    <lineage>
        <taxon>Eukaryota</taxon>
        <taxon>Fungi</taxon>
        <taxon>Dikarya</taxon>
        <taxon>Basidiomycota</taxon>
        <taxon>Agaricomycotina</taxon>
        <taxon>Agaricomycetes</taxon>
        <taxon>Agaricomycetidae</taxon>
        <taxon>Agaricales</taxon>
        <taxon>Marasmiineae</taxon>
        <taxon>Mycenaceae</taxon>
        <taxon>Mycena</taxon>
    </lineage>
</organism>
<proteinExistence type="predicted"/>
<evidence type="ECO:0000313" key="3">
    <source>
        <dbReference type="Proteomes" id="UP001215598"/>
    </source>
</evidence>
<name>A0AAD7K4Y0_9AGAR</name>
<accession>A0AAD7K4Y0</accession>
<evidence type="ECO:0000313" key="2">
    <source>
        <dbReference type="EMBL" id="KAJ7778263.1"/>
    </source>
</evidence>
<evidence type="ECO:0000256" key="1">
    <source>
        <dbReference type="SAM" id="MobiDB-lite"/>
    </source>
</evidence>
<feature type="compositionally biased region" description="Basic and acidic residues" evidence="1">
    <location>
        <begin position="75"/>
        <end position="91"/>
    </location>
</feature>
<protein>
    <submittedName>
        <fullName evidence="2">Uncharacterized protein</fullName>
    </submittedName>
</protein>
<gene>
    <name evidence="2" type="ORF">B0H16DRAFT_1502792</name>
</gene>
<reference evidence="2" key="1">
    <citation type="submission" date="2023-03" db="EMBL/GenBank/DDBJ databases">
        <title>Massive genome expansion in bonnet fungi (Mycena s.s.) driven by repeated elements and novel gene families across ecological guilds.</title>
        <authorList>
            <consortium name="Lawrence Berkeley National Laboratory"/>
            <person name="Harder C.B."/>
            <person name="Miyauchi S."/>
            <person name="Viragh M."/>
            <person name="Kuo A."/>
            <person name="Thoen E."/>
            <person name="Andreopoulos B."/>
            <person name="Lu D."/>
            <person name="Skrede I."/>
            <person name="Drula E."/>
            <person name="Henrissat B."/>
            <person name="Morin E."/>
            <person name="Kohler A."/>
            <person name="Barry K."/>
            <person name="LaButti K."/>
            <person name="Morin E."/>
            <person name="Salamov A."/>
            <person name="Lipzen A."/>
            <person name="Mereny Z."/>
            <person name="Hegedus B."/>
            <person name="Baldrian P."/>
            <person name="Stursova M."/>
            <person name="Weitz H."/>
            <person name="Taylor A."/>
            <person name="Grigoriev I.V."/>
            <person name="Nagy L.G."/>
            <person name="Martin F."/>
            <person name="Kauserud H."/>
        </authorList>
    </citation>
    <scope>NUCLEOTIDE SEQUENCE</scope>
    <source>
        <strain evidence="2">CBHHK182m</strain>
    </source>
</reference>
<dbReference type="Proteomes" id="UP001215598">
    <property type="component" value="Unassembled WGS sequence"/>
</dbReference>
<sequence length="239" mass="26278">MNLFRNRSPETPKTPPASPPSKRTSKILSRSQSAGELGSPSKGKAPASAPESPSNRTPLGIANVANIFIKMRRASDQVKQHVEESSGEHPQSHPGVLEAVRDPERAPLRQREIFICDGGVNLVQLLRATRNALMDLAAGLDGANVLVDEQWSCRIHRPKHPPNRTFKVQIMYTASAARSDCPDPHRPIALDKNKPILSLFRMAISKKLHQFVPPQSLYTSCMPPSDSNLLTTYIQLGTL</sequence>
<feature type="region of interest" description="Disordered" evidence="1">
    <location>
        <begin position="75"/>
        <end position="96"/>
    </location>
</feature>